<organism evidence="2">
    <name type="scientific">Cyprideis torosa</name>
    <dbReference type="NCBI Taxonomy" id="163714"/>
    <lineage>
        <taxon>Eukaryota</taxon>
        <taxon>Metazoa</taxon>
        <taxon>Ecdysozoa</taxon>
        <taxon>Arthropoda</taxon>
        <taxon>Crustacea</taxon>
        <taxon>Oligostraca</taxon>
        <taxon>Ostracoda</taxon>
        <taxon>Podocopa</taxon>
        <taxon>Podocopida</taxon>
        <taxon>Cytherocopina</taxon>
        <taxon>Cytheroidea</taxon>
        <taxon>Cytherideidae</taxon>
        <taxon>Cyprideis</taxon>
    </lineage>
</organism>
<feature type="compositionally biased region" description="Polar residues" evidence="1">
    <location>
        <begin position="26"/>
        <end position="36"/>
    </location>
</feature>
<dbReference type="EMBL" id="OB660925">
    <property type="protein sequence ID" value="CAD7226762.1"/>
    <property type="molecule type" value="Genomic_DNA"/>
</dbReference>
<dbReference type="GO" id="GO:0030017">
    <property type="term" value="C:sarcomere"/>
    <property type="evidence" value="ECO:0007669"/>
    <property type="project" value="TreeGrafter"/>
</dbReference>
<dbReference type="AlphaFoldDB" id="A0A7R8ZJD0"/>
<dbReference type="GO" id="GO:0045944">
    <property type="term" value="P:positive regulation of transcription by RNA polymerase II"/>
    <property type="evidence" value="ECO:0007669"/>
    <property type="project" value="TreeGrafter"/>
</dbReference>
<sequence>MSSRYSSLSDKVELFAKKAEAHEKTQLANPFSSWQGAGQRKTLDRNDPEYGRPVLGSKTDRRGKAANTHVNREVVFLCDMIYEHGTQEPDGFAYITFGELFNLYIAISNKVVGVLLRARKKGWVDFPGEMLYQRRDDDVLIRLAKPISEIHQEA</sequence>
<reference evidence="2" key="1">
    <citation type="submission" date="2020-11" db="EMBL/GenBank/DDBJ databases">
        <authorList>
            <person name="Tran Van P."/>
        </authorList>
    </citation>
    <scope>NUCLEOTIDE SEQUENCE</scope>
</reference>
<evidence type="ECO:0000313" key="2">
    <source>
        <dbReference type="EMBL" id="CAD7226762.1"/>
    </source>
</evidence>
<gene>
    <name evidence="2" type="ORF">CTOB1V02_LOCUS4677</name>
</gene>
<accession>A0A7R8ZJD0</accession>
<dbReference type="InterPro" id="IPR026111">
    <property type="entry name" value="Abra"/>
</dbReference>
<dbReference type="Gene3D" id="1.10.10.1540">
    <property type="entry name" value="Costar domain"/>
    <property type="match status" value="1"/>
</dbReference>
<evidence type="ECO:0000256" key="1">
    <source>
        <dbReference type="SAM" id="MobiDB-lite"/>
    </source>
</evidence>
<dbReference type="PANTHER" id="PTHR22739:SF7">
    <property type="entry name" value="EG:152A3.3 PROTEIN-RELATED"/>
    <property type="match status" value="1"/>
</dbReference>
<dbReference type="InterPro" id="IPR027817">
    <property type="entry name" value="Costars_dom"/>
</dbReference>
<dbReference type="GO" id="GO:0035025">
    <property type="term" value="P:positive regulation of Rho protein signal transduction"/>
    <property type="evidence" value="ECO:0007669"/>
    <property type="project" value="InterPro"/>
</dbReference>
<dbReference type="Pfam" id="PF14705">
    <property type="entry name" value="Costars"/>
    <property type="match status" value="1"/>
</dbReference>
<dbReference type="GO" id="GO:0003779">
    <property type="term" value="F:actin binding"/>
    <property type="evidence" value="ECO:0007669"/>
    <property type="project" value="InterPro"/>
</dbReference>
<proteinExistence type="predicted"/>
<dbReference type="PANTHER" id="PTHR22739">
    <property type="entry name" value="STRIATED MUSCLE ACTIVATOR OF RHO-DEPENDENT SIGNALING-RELATED"/>
    <property type="match status" value="1"/>
</dbReference>
<name>A0A7R8ZJD0_9CRUS</name>
<dbReference type="SMART" id="SM01283">
    <property type="entry name" value="Costars"/>
    <property type="match status" value="1"/>
</dbReference>
<protein>
    <submittedName>
        <fullName evidence="2">Uncharacterized protein</fullName>
    </submittedName>
</protein>
<feature type="region of interest" description="Disordered" evidence="1">
    <location>
        <begin position="26"/>
        <end position="65"/>
    </location>
</feature>
<dbReference type="InterPro" id="IPR038095">
    <property type="entry name" value="Costars_sf"/>
</dbReference>
<feature type="compositionally biased region" description="Basic and acidic residues" evidence="1">
    <location>
        <begin position="41"/>
        <end position="50"/>
    </location>
</feature>
<dbReference type="OrthoDB" id="9871914at2759"/>